<dbReference type="GO" id="GO:0005739">
    <property type="term" value="C:mitochondrion"/>
    <property type="evidence" value="ECO:0007669"/>
    <property type="project" value="TreeGrafter"/>
</dbReference>
<dbReference type="Pfam" id="PF01926">
    <property type="entry name" value="MMR_HSR1"/>
    <property type="match status" value="1"/>
</dbReference>
<reference evidence="6 7" key="1">
    <citation type="journal article" date="2017" name="Nature">
        <title>The Apostasia genome and the evolution of orchids.</title>
        <authorList>
            <person name="Zhang G.Q."/>
            <person name="Liu K.W."/>
            <person name="Li Z."/>
            <person name="Lohaus R."/>
            <person name="Hsiao Y.Y."/>
            <person name="Niu S.C."/>
            <person name="Wang J.Y."/>
            <person name="Lin Y.C."/>
            <person name="Xu Q."/>
            <person name="Chen L.J."/>
            <person name="Yoshida K."/>
            <person name="Fujiwara S."/>
            <person name="Wang Z.W."/>
            <person name="Zhang Y.Q."/>
            <person name="Mitsuda N."/>
            <person name="Wang M."/>
            <person name="Liu G.H."/>
            <person name="Pecoraro L."/>
            <person name="Huang H.X."/>
            <person name="Xiao X.J."/>
            <person name="Lin M."/>
            <person name="Wu X.Y."/>
            <person name="Wu W.L."/>
            <person name="Chen Y.Y."/>
            <person name="Chang S.B."/>
            <person name="Sakamoto S."/>
            <person name="Ohme-Takagi M."/>
            <person name="Yagi M."/>
            <person name="Zeng S.J."/>
            <person name="Shen C.Y."/>
            <person name="Yeh C.M."/>
            <person name="Luo Y.B."/>
            <person name="Tsai W.C."/>
            <person name="Van de Peer Y."/>
            <person name="Liu Z.J."/>
        </authorList>
    </citation>
    <scope>NUCLEOTIDE SEQUENCE [LARGE SCALE GENOMIC DNA]</scope>
    <source>
        <strain evidence="7">cv. Shenzhen</strain>
        <tissue evidence="6">Stem</tissue>
    </source>
</reference>
<organism evidence="6 7">
    <name type="scientific">Apostasia shenzhenica</name>
    <dbReference type="NCBI Taxonomy" id="1088818"/>
    <lineage>
        <taxon>Eukaryota</taxon>
        <taxon>Viridiplantae</taxon>
        <taxon>Streptophyta</taxon>
        <taxon>Embryophyta</taxon>
        <taxon>Tracheophyta</taxon>
        <taxon>Spermatophyta</taxon>
        <taxon>Magnoliopsida</taxon>
        <taxon>Liliopsida</taxon>
        <taxon>Asparagales</taxon>
        <taxon>Orchidaceae</taxon>
        <taxon>Apostasioideae</taxon>
        <taxon>Apostasia</taxon>
    </lineage>
</organism>
<evidence type="ECO:0000313" key="6">
    <source>
        <dbReference type="EMBL" id="PKA58211.1"/>
    </source>
</evidence>
<dbReference type="GO" id="GO:0003924">
    <property type="term" value="F:GTPase activity"/>
    <property type="evidence" value="ECO:0007669"/>
    <property type="project" value="InterPro"/>
</dbReference>
<dbReference type="InterPro" id="IPR014100">
    <property type="entry name" value="GTP-bd_Obg/CgtA"/>
</dbReference>
<keyword evidence="7" id="KW-1185">Reference proteome</keyword>
<accession>A0A2I0ARN1</accession>
<dbReference type="PIRSF" id="PIRSF002401">
    <property type="entry name" value="GTP_bd_Obg/CgtA"/>
    <property type="match status" value="1"/>
</dbReference>
<feature type="domain" description="OBG-type G" evidence="4">
    <location>
        <begin position="338"/>
        <end position="511"/>
    </location>
</feature>
<proteinExistence type="inferred from homology"/>
<dbReference type="PANTHER" id="PTHR11702:SF31">
    <property type="entry name" value="MITOCHONDRIAL RIBOSOME-ASSOCIATED GTPASE 2"/>
    <property type="match status" value="1"/>
</dbReference>
<sequence>MWRKTMFRIHKSEFFKPMIEECPWISMVGYYSDFATKKKGKATPLQERRMVDRFRIWAKGGEGGNGCWSYRRSRADRHGVPNGGNGGRGGDVYLECSPTLWDFSNLQHHLNAKRGEHGISKNMIGTRGSDKVVQVPVGTVIHLVSGASPRVVRKNSPTLMDPWEIPVLVNDDQSSFERNKPKENKIKTLRLDITGFNGEIQKSISHCSNEHKDNQCGDYWCAKESEEHDNDDWWKDDNDWWKDDNNDEEDGECHFELEEQVQYSVMELTEPGQQVLIAQGGEGGLGNTALSKNMNHRKLMKPNGASNTGTLDNEELFSLIAGKPGSESVLILELKSIADVGLVGMPNTGKSTLLSAISRANPAVGHYAFTTLRPNIGNLNYDDYFSISVADIPGLIRGAHENRGLGHTFLRHIERTKVLAYVVDLAAGLDGRKGIMPWDQLHDLVLELEHYQAGLSDRPSLIVANKIDEEGAEIIYEELKRRVQDVPIFPVCAILGDGVLEFTLGLRKLIEGKETHKLRINDIKID</sequence>
<dbReference type="Proteomes" id="UP000236161">
    <property type="component" value="Unassembled WGS sequence"/>
</dbReference>
<dbReference type="GO" id="GO:0000287">
    <property type="term" value="F:magnesium ion binding"/>
    <property type="evidence" value="ECO:0007669"/>
    <property type="project" value="InterPro"/>
</dbReference>
<comment type="similarity">
    <text evidence="1">Belongs to the TRAFAC class OBG-HflX-like GTPase superfamily. OBG GTPase family.</text>
</comment>
<dbReference type="Gene3D" id="2.70.210.12">
    <property type="entry name" value="GTP1/OBG domain"/>
    <property type="match status" value="1"/>
</dbReference>
<dbReference type="AlphaFoldDB" id="A0A2I0ARN1"/>
<dbReference type="PROSITE" id="PS51710">
    <property type="entry name" value="G_OBG"/>
    <property type="match status" value="1"/>
</dbReference>
<dbReference type="InterPro" id="IPR006169">
    <property type="entry name" value="GTP1_OBG_dom"/>
</dbReference>
<dbReference type="PRINTS" id="PR00326">
    <property type="entry name" value="GTP1OBG"/>
</dbReference>
<gene>
    <name evidence="6" type="primary">DRG2</name>
    <name evidence="6" type="ORF">AXF42_Ash012934</name>
</gene>
<feature type="domain" description="Obg" evidence="5">
    <location>
        <begin position="48"/>
        <end position="337"/>
    </location>
</feature>
<dbReference type="OrthoDB" id="347018at2759"/>
<dbReference type="STRING" id="1088818.A0A2I0ARN1"/>
<dbReference type="InterPro" id="IPR006073">
    <property type="entry name" value="GTP-bd"/>
</dbReference>
<protein>
    <submittedName>
        <fullName evidence="6">Developmentally regulated G-protein 2</fullName>
    </submittedName>
</protein>
<keyword evidence="2" id="KW-0547">Nucleotide-binding</keyword>
<dbReference type="InterPro" id="IPR045086">
    <property type="entry name" value="OBG_GTPase"/>
</dbReference>
<dbReference type="InterPro" id="IPR036726">
    <property type="entry name" value="GTP1_OBG_dom_sf"/>
</dbReference>
<dbReference type="Pfam" id="PF01018">
    <property type="entry name" value="GTP1_OBG"/>
    <property type="match status" value="1"/>
</dbReference>
<dbReference type="CDD" id="cd01898">
    <property type="entry name" value="Obg"/>
    <property type="match status" value="1"/>
</dbReference>
<evidence type="ECO:0000256" key="2">
    <source>
        <dbReference type="ARBA" id="ARBA00022741"/>
    </source>
</evidence>
<dbReference type="InterPro" id="IPR027417">
    <property type="entry name" value="P-loop_NTPase"/>
</dbReference>
<dbReference type="EMBL" id="KZ451955">
    <property type="protein sequence ID" value="PKA58211.1"/>
    <property type="molecule type" value="Genomic_DNA"/>
</dbReference>
<dbReference type="GO" id="GO:0042254">
    <property type="term" value="P:ribosome biogenesis"/>
    <property type="evidence" value="ECO:0007669"/>
    <property type="project" value="UniProtKB-UniRule"/>
</dbReference>
<evidence type="ECO:0000259" key="5">
    <source>
        <dbReference type="PROSITE" id="PS51883"/>
    </source>
</evidence>
<dbReference type="PANTHER" id="PTHR11702">
    <property type="entry name" value="DEVELOPMENTALLY REGULATED GTP-BINDING PROTEIN-RELATED"/>
    <property type="match status" value="1"/>
</dbReference>
<dbReference type="PROSITE" id="PS51883">
    <property type="entry name" value="OBG"/>
    <property type="match status" value="1"/>
</dbReference>
<dbReference type="SUPFAM" id="SSF82051">
    <property type="entry name" value="Obg GTP-binding protein N-terminal domain"/>
    <property type="match status" value="1"/>
</dbReference>
<evidence type="ECO:0000259" key="4">
    <source>
        <dbReference type="PROSITE" id="PS51710"/>
    </source>
</evidence>
<keyword evidence="3" id="KW-0342">GTP-binding</keyword>
<evidence type="ECO:0000256" key="3">
    <source>
        <dbReference type="ARBA" id="ARBA00023134"/>
    </source>
</evidence>
<dbReference type="Gene3D" id="3.40.50.300">
    <property type="entry name" value="P-loop containing nucleotide triphosphate hydrolases"/>
    <property type="match status" value="1"/>
</dbReference>
<dbReference type="GO" id="GO:0005525">
    <property type="term" value="F:GTP binding"/>
    <property type="evidence" value="ECO:0007669"/>
    <property type="project" value="UniProtKB-KW"/>
</dbReference>
<evidence type="ECO:0000313" key="7">
    <source>
        <dbReference type="Proteomes" id="UP000236161"/>
    </source>
</evidence>
<name>A0A2I0ARN1_9ASPA</name>
<dbReference type="InterPro" id="IPR031167">
    <property type="entry name" value="G_OBG"/>
</dbReference>
<dbReference type="SUPFAM" id="SSF52540">
    <property type="entry name" value="P-loop containing nucleoside triphosphate hydrolases"/>
    <property type="match status" value="1"/>
</dbReference>
<evidence type="ECO:0000256" key="1">
    <source>
        <dbReference type="ARBA" id="ARBA00007699"/>
    </source>
</evidence>